<feature type="transmembrane region" description="Helical" evidence="1">
    <location>
        <begin position="95"/>
        <end position="118"/>
    </location>
</feature>
<gene>
    <name evidence="2" type="ORF">NCTC3166_01856</name>
</gene>
<dbReference type="KEGG" id="svf:NCTC3166_01856"/>
<dbReference type="EMBL" id="LR134266">
    <property type="protein sequence ID" value="VED68018.1"/>
    <property type="molecule type" value="Genomic_DNA"/>
</dbReference>
<keyword evidence="3" id="KW-1185">Reference proteome</keyword>
<dbReference type="Proteomes" id="UP000270025">
    <property type="component" value="Chromosome"/>
</dbReference>
<feature type="transmembrane region" description="Helical" evidence="1">
    <location>
        <begin position="130"/>
        <end position="152"/>
    </location>
</feature>
<sequence>MPLKRLTRITLLAALCVVLRQAFAFLPNVQPISAIFFLLVLFEDWQFACLVMAVTMFTSAFLLGMSPVVVAQILAFGLLLTLWRGLYRHLSLQVQTLVVGILSFLYGIVIDSLYAVLYHMPWWTYALVNGFSFNLAHALSTACFYPLLYVVFRRLYHEKNTL</sequence>
<organism evidence="2 3">
    <name type="scientific">Streptococcus viridans</name>
    <dbReference type="NCBI Taxonomy" id="78535"/>
    <lineage>
        <taxon>Bacteria</taxon>
        <taxon>Bacillati</taxon>
        <taxon>Bacillota</taxon>
        <taxon>Bacilli</taxon>
        <taxon>Lactobacillales</taxon>
        <taxon>Streptococcaceae</taxon>
        <taxon>Streptococcus</taxon>
    </lineage>
</organism>
<evidence type="ECO:0000256" key="1">
    <source>
        <dbReference type="SAM" id="Phobius"/>
    </source>
</evidence>
<name>A0A3S4L6T8_9STRE</name>
<feature type="transmembrane region" description="Helical" evidence="1">
    <location>
        <begin position="61"/>
        <end position="83"/>
    </location>
</feature>
<proteinExistence type="predicted"/>
<accession>A0A3S4L6T8</accession>
<keyword evidence="1" id="KW-0812">Transmembrane</keyword>
<dbReference type="Gene3D" id="1.10.1760.20">
    <property type="match status" value="1"/>
</dbReference>
<evidence type="ECO:0000313" key="2">
    <source>
        <dbReference type="EMBL" id="VED68018.1"/>
    </source>
</evidence>
<keyword evidence="1" id="KW-0472">Membrane</keyword>
<evidence type="ECO:0000313" key="3">
    <source>
        <dbReference type="Proteomes" id="UP000270025"/>
    </source>
</evidence>
<reference evidence="2 3" key="1">
    <citation type="submission" date="2018-12" db="EMBL/GenBank/DDBJ databases">
        <authorList>
            <consortium name="Pathogen Informatics"/>
        </authorList>
    </citation>
    <scope>NUCLEOTIDE SEQUENCE [LARGE SCALE GENOMIC DNA]</scope>
    <source>
        <strain evidence="2 3">NCTC3166</strain>
    </source>
</reference>
<dbReference type="RefSeq" id="WP_126404939.1">
    <property type="nucleotide sequence ID" value="NZ_LR134266.1"/>
</dbReference>
<keyword evidence="1" id="KW-1133">Transmembrane helix</keyword>
<protein>
    <submittedName>
        <fullName evidence="2">Integral membrane protein</fullName>
    </submittedName>
</protein>
<dbReference type="AlphaFoldDB" id="A0A3S4L6T8"/>